<dbReference type="EMBL" id="NIVC01001095">
    <property type="protein sequence ID" value="PAA72394.1"/>
    <property type="molecule type" value="Genomic_DNA"/>
</dbReference>
<feature type="compositionally biased region" description="Polar residues" evidence="1">
    <location>
        <begin position="834"/>
        <end position="854"/>
    </location>
</feature>
<feature type="compositionally biased region" description="Basic and acidic residues" evidence="1">
    <location>
        <begin position="593"/>
        <end position="604"/>
    </location>
</feature>
<feature type="compositionally biased region" description="Polar residues" evidence="1">
    <location>
        <begin position="660"/>
        <end position="675"/>
    </location>
</feature>
<feature type="compositionally biased region" description="Basic and acidic residues" evidence="1">
    <location>
        <begin position="952"/>
        <end position="996"/>
    </location>
</feature>
<feature type="compositionally biased region" description="Basic and acidic residues" evidence="1">
    <location>
        <begin position="860"/>
        <end position="878"/>
    </location>
</feature>
<gene>
    <name evidence="2" type="ORF">BOX15_Mlig026214g6</name>
</gene>
<feature type="non-terminal residue" evidence="2">
    <location>
        <position position="1"/>
    </location>
</feature>
<feature type="compositionally biased region" description="Low complexity" evidence="1">
    <location>
        <begin position="726"/>
        <end position="745"/>
    </location>
</feature>
<feature type="compositionally biased region" description="Polar residues" evidence="1">
    <location>
        <begin position="330"/>
        <end position="370"/>
    </location>
</feature>
<feature type="compositionally biased region" description="Basic residues" evidence="1">
    <location>
        <begin position="682"/>
        <end position="694"/>
    </location>
</feature>
<keyword evidence="3" id="KW-1185">Reference proteome</keyword>
<comment type="caution">
    <text evidence="2">The sequence shown here is derived from an EMBL/GenBank/DDBJ whole genome shotgun (WGS) entry which is preliminary data.</text>
</comment>
<feature type="compositionally biased region" description="Basic and acidic residues" evidence="1">
    <location>
        <begin position="540"/>
        <end position="551"/>
    </location>
</feature>
<feature type="region of interest" description="Disordered" evidence="1">
    <location>
        <begin position="96"/>
        <end position="123"/>
    </location>
</feature>
<feature type="compositionally biased region" description="Polar residues" evidence="1">
    <location>
        <begin position="484"/>
        <end position="500"/>
    </location>
</feature>
<dbReference type="Proteomes" id="UP000215902">
    <property type="component" value="Unassembled WGS sequence"/>
</dbReference>
<feature type="compositionally biased region" description="Low complexity" evidence="1">
    <location>
        <begin position="371"/>
        <end position="391"/>
    </location>
</feature>
<evidence type="ECO:0000313" key="2">
    <source>
        <dbReference type="EMBL" id="PAA72394.1"/>
    </source>
</evidence>
<feature type="region of interest" description="Disordered" evidence="1">
    <location>
        <begin position="311"/>
        <end position="513"/>
    </location>
</feature>
<dbReference type="STRING" id="282301.A0A267FGP7"/>
<accession>A0A267FGP7</accession>
<evidence type="ECO:0000313" key="3">
    <source>
        <dbReference type="Proteomes" id="UP000215902"/>
    </source>
</evidence>
<reference evidence="2 3" key="1">
    <citation type="submission" date="2017-06" db="EMBL/GenBank/DDBJ databases">
        <title>A platform for efficient transgenesis in Macrostomum lignano, a flatworm model organism for stem cell research.</title>
        <authorList>
            <person name="Berezikov E."/>
        </authorList>
    </citation>
    <scope>NUCLEOTIDE SEQUENCE [LARGE SCALE GENOMIC DNA]</scope>
    <source>
        <strain evidence="2">DV1</strain>
        <tissue evidence="2">Whole organism</tissue>
    </source>
</reference>
<organism evidence="2 3">
    <name type="scientific">Macrostomum lignano</name>
    <dbReference type="NCBI Taxonomy" id="282301"/>
    <lineage>
        <taxon>Eukaryota</taxon>
        <taxon>Metazoa</taxon>
        <taxon>Spiralia</taxon>
        <taxon>Lophotrochozoa</taxon>
        <taxon>Platyhelminthes</taxon>
        <taxon>Rhabditophora</taxon>
        <taxon>Macrostomorpha</taxon>
        <taxon>Macrostomida</taxon>
        <taxon>Macrostomidae</taxon>
        <taxon>Macrostomum</taxon>
    </lineage>
</organism>
<feature type="compositionally biased region" description="Polar residues" evidence="1">
    <location>
        <begin position="882"/>
        <end position="895"/>
    </location>
</feature>
<sequence>QHLQPNRLTKKLLCNQSNDSTHLDPTVLYNDNLTLENRLSELFQPVRTVKQAMPIVQQEVQPADGVDVDCLKKMEDNLTELEQESQSLFQKKMRLMKAEQQRKTEKIEEKPRPKRSDKEMRILEVEKETKRLIKHNEEQKQLIREMEQRQEASKEQAEENDSVSSEESQESEQHDPTIDADEEVAQMMALALGFNQVDRTAEPVWAEWNDKSDDDPMITDNPNEVSEFCSDLMNSFGSAFESLKRRGYYDSKDDIDSELIRDYKAMIANKDDLKCLFGIGKCGPNKKLDCPVHTRSGAGFKSGAFCCPGSSKDKQSAPSAQSDDHKSTFRDAQSSSSLQQPSTARGARYSSSQQHQSTARGARYSSSQQHQSTARDAQSSSSRQHQSTTRDAQSSLSHQHQSTARDAQSSSTREHRTEKLQPSICDLPASTPPGQMILSTPPQDQPIPSTPPDRIILSTPPGQIILSTPPQDRPIPSTPPNQLIPPSSKMNPQPPTSSIGSPPKKRDRPAQLKDLLYGYSSSICEFFEHDAECKNLVSDCQKRESSARDSTAETGIQHAHKGDILKPVPVRQKQRGMPRKVMNLNSNEANAPEYRRRGPNERYYESMNPSADYHYQERSPSRHKHSSPHRRQDPRQHHGYPSPKRHRDYPSQSHHHQHRSPNCSNRQRDSNQSASHEYPVSSRHHRFPNSRRHHESPSPTRLHGSPSLRRPHGYPSPIRPHGYHSPIRPRGYPGPIRPHGSPSSRRPQRSPSPRRHYGSPSSRRPHRYPSPLRHHGSPSPSRHHGYRSPLRHHGSPSPSRHHGSPSLSCHRGYPSPSRHRGYPSPSRRRDPSPNLHQQRSSKVNIINPHSSGAVSSNHRSRSDNRARHRSSHDSHCSIDSHATSIAESYSNSQQSRNHRRLDEKRTEQGLKRRNSIDYQIGADWITRLMTGCSGQTNGSDIEASRYLDSRSNREIGNDARSRSDRFNKRDHNTMRNDGTGRCRTRESSARYVDKKYNNSPVGATSSKSSDSSRRPEIYWKVTKVPNEPGAAAKFVAELNAANENGGADPNNIDEPLVLHTIQVSTPKCLRSG</sequence>
<feature type="compositionally biased region" description="Basic residues" evidence="1">
    <location>
        <begin position="643"/>
        <end position="659"/>
    </location>
</feature>
<feature type="region of interest" description="Disordered" evidence="1">
    <location>
        <begin position="540"/>
        <end position="912"/>
    </location>
</feature>
<proteinExistence type="predicted"/>
<feature type="compositionally biased region" description="Basic and acidic residues" evidence="1">
    <location>
        <begin position="144"/>
        <end position="157"/>
    </location>
</feature>
<feature type="compositionally biased region" description="Basic residues" evidence="1">
    <location>
        <begin position="746"/>
        <end position="803"/>
    </location>
</feature>
<feature type="compositionally biased region" description="Polar residues" evidence="1">
    <location>
        <begin position="392"/>
        <end position="411"/>
    </location>
</feature>
<protein>
    <submittedName>
        <fullName evidence="2">Uncharacterized protein</fullName>
    </submittedName>
</protein>
<feature type="compositionally biased region" description="Pro residues" evidence="1">
    <location>
        <begin position="471"/>
        <end position="483"/>
    </location>
</feature>
<name>A0A267FGP7_9PLAT</name>
<evidence type="ECO:0000256" key="1">
    <source>
        <dbReference type="SAM" id="MobiDB-lite"/>
    </source>
</evidence>
<dbReference type="AlphaFoldDB" id="A0A267FGP7"/>
<feature type="region of interest" description="Disordered" evidence="1">
    <location>
        <begin position="952"/>
        <end position="1014"/>
    </location>
</feature>
<feature type="region of interest" description="Disordered" evidence="1">
    <location>
        <begin position="144"/>
        <end position="176"/>
    </location>
</feature>
<feature type="compositionally biased region" description="Basic and acidic residues" evidence="1">
    <location>
        <begin position="900"/>
        <end position="910"/>
    </location>
</feature>